<protein>
    <submittedName>
        <fullName evidence="2">Lipoprotein LpqZ</fullName>
    </submittedName>
</protein>
<dbReference type="PATRIC" id="fig|134601.6.peg.3173"/>
<dbReference type="Pfam" id="PF04069">
    <property type="entry name" value="OpuAC"/>
    <property type="match status" value="2"/>
</dbReference>
<dbReference type="KEGG" id="mgo:AFA91_15255"/>
<proteinExistence type="predicted"/>
<dbReference type="PROSITE" id="PS51257">
    <property type="entry name" value="PROKAR_LIPOPROTEIN"/>
    <property type="match status" value="1"/>
</dbReference>
<name>A0A0K0X6L7_MYCGD</name>
<accession>A0A0K0X6L7</accession>
<sequence>MRRIVVSAVLVVLALIVAGCGGPSGPPPIPVGAAPGAESALIGHLYAAALRYYGSPAEVVETDEGLGALDSAQVTVLPGFTGQLLVALNPGASARADEQVYRDLLSALPEGVAAGDYTTSAQDKPALVVTEATTKRWGGTDLAALGRHCAAVRPGAVAGAQVPTAIGQCTPAVPVRFDDEDKLFAALDAGKIDAAWARTADPDIPSQLVVLADRTALIRAENLVPLYRRNELDERQIRALNEIAGVLDTGSLADMRRKVADGADPGAVADEFLQANPLGH</sequence>
<feature type="domain" description="ABC-type glycine betaine transport system substrate-binding" evidence="1">
    <location>
        <begin position="182"/>
        <end position="274"/>
    </location>
</feature>
<evidence type="ECO:0000313" key="3">
    <source>
        <dbReference type="Proteomes" id="UP000062255"/>
    </source>
</evidence>
<evidence type="ECO:0000259" key="1">
    <source>
        <dbReference type="Pfam" id="PF04069"/>
    </source>
</evidence>
<dbReference type="Gene3D" id="3.40.190.10">
    <property type="entry name" value="Periplasmic binding protein-like II"/>
    <property type="match status" value="1"/>
</dbReference>
<dbReference type="EMBL" id="CP012150">
    <property type="protein sequence ID" value="AKS33031.1"/>
    <property type="molecule type" value="Genomic_DNA"/>
</dbReference>
<keyword evidence="2" id="KW-0449">Lipoprotein</keyword>
<dbReference type="STRING" id="134601.AFA91_15255"/>
<reference evidence="2 3" key="1">
    <citation type="submission" date="2015-07" db="EMBL/GenBank/DDBJ databases">
        <title>Complete genome sequence of Mycobacterium goodii X7B, a facultative thermophilic biodesulfurizing bacterium.</title>
        <authorList>
            <person name="Yu B."/>
            <person name="Li F."/>
            <person name="Xu P."/>
        </authorList>
    </citation>
    <scope>NUCLEOTIDE SEQUENCE [LARGE SCALE GENOMIC DNA]</scope>
    <source>
        <strain evidence="2 3">X7B</strain>
    </source>
</reference>
<dbReference type="SUPFAM" id="SSF53850">
    <property type="entry name" value="Periplasmic binding protein-like II"/>
    <property type="match status" value="1"/>
</dbReference>
<dbReference type="GO" id="GO:0043190">
    <property type="term" value="C:ATP-binding cassette (ABC) transporter complex"/>
    <property type="evidence" value="ECO:0007669"/>
    <property type="project" value="InterPro"/>
</dbReference>
<dbReference type="Proteomes" id="UP000062255">
    <property type="component" value="Chromosome"/>
</dbReference>
<dbReference type="Gene3D" id="3.40.190.120">
    <property type="entry name" value="Osmoprotection protein (prox), domain 2"/>
    <property type="match status" value="1"/>
</dbReference>
<gene>
    <name evidence="2" type="ORF">AFA91_15255</name>
</gene>
<dbReference type="InterPro" id="IPR007210">
    <property type="entry name" value="ABC_Gly_betaine_transp_sub-bd"/>
</dbReference>
<dbReference type="OrthoDB" id="4774756at2"/>
<dbReference type="RefSeq" id="WP_049745468.1">
    <property type="nucleotide sequence ID" value="NZ_CP012150.1"/>
</dbReference>
<dbReference type="AlphaFoldDB" id="A0A0K0X6L7"/>
<feature type="domain" description="ABC-type glycine betaine transport system substrate-binding" evidence="1">
    <location>
        <begin position="28"/>
        <end position="150"/>
    </location>
</feature>
<organism evidence="2 3">
    <name type="scientific">Mycolicibacterium goodii</name>
    <name type="common">Mycobacterium goodii</name>
    <dbReference type="NCBI Taxonomy" id="134601"/>
    <lineage>
        <taxon>Bacteria</taxon>
        <taxon>Bacillati</taxon>
        <taxon>Actinomycetota</taxon>
        <taxon>Actinomycetes</taxon>
        <taxon>Mycobacteriales</taxon>
        <taxon>Mycobacteriaceae</taxon>
        <taxon>Mycolicibacterium</taxon>
    </lineage>
</organism>
<dbReference type="GO" id="GO:0022857">
    <property type="term" value="F:transmembrane transporter activity"/>
    <property type="evidence" value="ECO:0007669"/>
    <property type="project" value="InterPro"/>
</dbReference>
<evidence type="ECO:0000313" key="2">
    <source>
        <dbReference type="EMBL" id="AKS33031.1"/>
    </source>
</evidence>